<dbReference type="Gene3D" id="3.30.457.10">
    <property type="entry name" value="Copper amine oxidase-like, N-terminal domain"/>
    <property type="match status" value="1"/>
</dbReference>
<feature type="domain" description="Copper amine oxidase-like N-terminal" evidence="2">
    <location>
        <begin position="30"/>
        <end position="77"/>
    </location>
</feature>
<dbReference type="SUPFAM" id="SSF55383">
    <property type="entry name" value="Copper amine oxidase, domain N"/>
    <property type="match status" value="1"/>
</dbReference>
<keyword evidence="1" id="KW-0732">Signal</keyword>
<dbReference type="InterPro" id="IPR036582">
    <property type="entry name" value="Mao_N_sf"/>
</dbReference>
<dbReference type="EMBL" id="LT840184">
    <property type="protein sequence ID" value="SMF90117.1"/>
    <property type="molecule type" value="Genomic_DNA"/>
</dbReference>
<reference evidence="3 4" key="1">
    <citation type="submission" date="2017-04" db="EMBL/GenBank/DDBJ databases">
        <authorList>
            <person name="Afonso C.L."/>
            <person name="Miller P.J."/>
            <person name="Scott M.A."/>
            <person name="Spackman E."/>
            <person name="Goraichik I."/>
            <person name="Dimitrov K.M."/>
            <person name="Suarez D.L."/>
            <person name="Swayne D.E."/>
        </authorList>
    </citation>
    <scope>NUCLEOTIDE SEQUENCE [LARGE SCALE GENOMIC DNA]</scope>
    <source>
        <strain evidence="3 4">N3/975</strain>
    </source>
</reference>
<name>A0A1X7HPS2_9BACL</name>
<dbReference type="Proteomes" id="UP000192940">
    <property type="component" value="Chromosome I"/>
</dbReference>
<accession>A0A1X7HPS2</accession>
<feature type="chain" id="PRO_5012168646" evidence="1">
    <location>
        <begin position="26"/>
        <end position="235"/>
    </location>
</feature>
<dbReference type="InterPro" id="IPR012854">
    <property type="entry name" value="Cu_amine_oxidase-like_N"/>
</dbReference>
<dbReference type="Pfam" id="PF07833">
    <property type="entry name" value="Cu_amine_oxidN1"/>
    <property type="match status" value="1"/>
</dbReference>
<gene>
    <name evidence="3" type="ORF">SAMN05661091_4898</name>
</gene>
<sequence length="235" mass="26012">MKKKMIISVLATLVTVSTVFGAAYASGVIKINVNGKQVSTDVAPRMVNNRVMVPISFISKALGANVAWNEKTQTVSIKSIGIPHENVWNDDVSNIGQFTVAGINNTVQVFMAGMDTGSEDLLKKTTTDDMDVELLKQLHFSMGPTMLASQIMDIKQIKNGQKTEYQVRVAIQTWLEETTIDYWDLTLVLAPYIKEGNTTSTGGKMEYIVKKREVVKSVPIDALRVFPGYTLDFKK</sequence>
<organism evidence="3 4">
    <name type="scientific">Paenibacillus uliginis N3/975</name>
    <dbReference type="NCBI Taxonomy" id="1313296"/>
    <lineage>
        <taxon>Bacteria</taxon>
        <taxon>Bacillati</taxon>
        <taxon>Bacillota</taxon>
        <taxon>Bacilli</taxon>
        <taxon>Bacillales</taxon>
        <taxon>Paenibacillaceae</taxon>
        <taxon>Paenibacillus</taxon>
    </lineage>
</organism>
<dbReference type="AlphaFoldDB" id="A0A1X7HPS2"/>
<evidence type="ECO:0000259" key="2">
    <source>
        <dbReference type="Pfam" id="PF07833"/>
    </source>
</evidence>
<proteinExistence type="predicted"/>
<keyword evidence="4" id="KW-1185">Reference proteome</keyword>
<feature type="signal peptide" evidence="1">
    <location>
        <begin position="1"/>
        <end position="25"/>
    </location>
</feature>
<protein>
    <submittedName>
        <fullName evidence="3">Copper amine oxidase N-terminal domain-containing protein</fullName>
    </submittedName>
</protein>
<evidence type="ECO:0000313" key="3">
    <source>
        <dbReference type="EMBL" id="SMF90117.1"/>
    </source>
</evidence>
<evidence type="ECO:0000256" key="1">
    <source>
        <dbReference type="SAM" id="SignalP"/>
    </source>
</evidence>
<evidence type="ECO:0000313" key="4">
    <source>
        <dbReference type="Proteomes" id="UP000192940"/>
    </source>
</evidence>
<dbReference type="STRING" id="1313296.SAMN05661091_4898"/>
<dbReference type="RefSeq" id="WP_208915589.1">
    <property type="nucleotide sequence ID" value="NZ_LT840184.1"/>
</dbReference>